<name>A0A6A4XBQ9_9STRA</name>
<organism evidence="2">
    <name type="scientific">Aphanomyces stellatus</name>
    <dbReference type="NCBI Taxonomy" id="120398"/>
    <lineage>
        <taxon>Eukaryota</taxon>
        <taxon>Sar</taxon>
        <taxon>Stramenopiles</taxon>
        <taxon>Oomycota</taxon>
        <taxon>Saprolegniomycetes</taxon>
        <taxon>Saprolegniales</taxon>
        <taxon>Verrucalvaceae</taxon>
        <taxon>Aphanomyces</taxon>
    </lineage>
</organism>
<protein>
    <submittedName>
        <fullName evidence="2">Uncharacterized protein</fullName>
    </submittedName>
</protein>
<comment type="caution">
    <text evidence="2">The sequence shown here is derived from an EMBL/GenBank/DDBJ whole genome shotgun (WGS) entry which is preliminary data.</text>
</comment>
<reference evidence="2" key="1">
    <citation type="submission" date="2019-06" db="EMBL/GenBank/DDBJ databases">
        <title>Genomics analysis of Aphanomyces spp. identifies a new class of oomycete effector associated with host adaptation.</title>
        <authorList>
            <person name="Gaulin E."/>
        </authorList>
    </citation>
    <scope>NUCLEOTIDE SEQUENCE</scope>
    <source>
        <strain evidence="2">CBS 578.67</strain>
    </source>
</reference>
<feature type="region of interest" description="Disordered" evidence="1">
    <location>
        <begin position="1"/>
        <end position="141"/>
    </location>
</feature>
<sequence>MVRVPGSSGDSGYHRESQEDEEVPIKLESGMEASSEAGSPTTLLNEEGSAERQSAGRSSADRNEEEDLLEEKPQPPPYASSGGTADHDVNRDPPGEEPKVKTEGTPPTTAPLTQKSLRKKKPKASRKKLKAPADSDSDSRDEIAATWSDDQLEEAFNRNELQVLLANNPVMKILQLRTPGSLKGPVTPPPATANKLDAVKAVLRLLKEAGITPGPFAAKDLFHLDLETIQITLSELFEKLKVLVGEAETQTKVETKLEAAVTQLPGSASPTGSSQHSHYASATSMADSDTSEGVERMQLGPSGAAMLQSRSQRVPNSMPRAGAPVAASRLNENPDRLQTFFNSAMERFLKEQRAAQGTPAVPLVRRTEPQDVDMESVGSDHGEYDPDDLDLPASRQATVATATATGLPAVTPRIRVSAMSELKEFAGKDDDEDRARAWIGKVKSAFVRDQAPDDEKCLVLGGLFTGPA</sequence>
<dbReference type="OrthoDB" id="118659at2759"/>
<feature type="compositionally biased region" description="Basic and acidic residues" evidence="1">
    <location>
        <begin position="131"/>
        <end position="141"/>
    </location>
</feature>
<feature type="region of interest" description="Disordered" evidence="1">
    <location>
        <begin position="264"/>
        <end position="296"/>
    </location>
</feature>
<evidence type="ECO:0000313" key="2">
    <source>
        <dbReference type="EMBL" id="KAF0683019.1"/>
    </source>
</evidence>
<accession>A0A6A4XBQ9</accession>
<gene>
    <name evidence="2" type="ORF">As57867_024826</name>
</gene>
<feature type="compositionally biased region" description="Polar residues" evidence="1">
    <location>
        <begin position="105"/>
        <end position="114"/>
    </location>
</feature>
<feature type="compositionally biased region" description="Low complexity" evidence="1">
    <location>
        <begin position="28"/>
        <end position="39"/>
    </location>
</feature>
<evidence type="ECO:0000256" key="1">
    <source>
        <dbReference type="SAM" id="MobiDB-lite"/>
    </source>
</evidence>
<feature type="compositionally biased region" description="Basic and acidic residues" evidence="1">
    <location>
        <begin position="85"/>
        <end position="102"/>
    </location>
</feature>
<feature type="non-terminal residue" evidence="2">
    <location>
        <position position="468"/>
    </location>
</feature>
<feature type="compositionally biased region" description="Basic residues" evidence="1">
    <location>
        <begin position="116"/>
        <end position="130"/>
    </location>
</feature>
<feature type="compositionally biased region" description="Polar residues" evidence="1">
    <location>
        <begin position="264"/>
        <end position="278"/>
    </location>
</feature>
<feature type="region of interest" description="Disordered" evidence="1">
    <location>
        <begin position="365"/>
        <end position="385"/>
    </location>
</feature>
<dbReference type="AlphaFoldDB" id="A0A6A4XBQ9"/>
<dbReference type="EMBL" id="VJMH01007457">
    <property type="protein sequence ID" value="KAF0683019.1"/>
    <property type="molecule type" value="Genomic_DNA"/>
</dbReference>
<proteinExistence type="predicted"/>